<evidence type="ECO:0000313" key="1">
    <source>
        <dbReference type="EMBL" id="MBB3734082.1"/>
    </source>
</evidence>
<organism evidence="1 2">
    <name type="scientific">Nonomuraea dietziae</name>
    <dbReference type="NCBI Taxonomy" id="65515"/>
    <lineage>
        <taxon>Bacteria</taxon>
        <taxon>Bacillati</taxon>
        <taxon>Actinomycetota</taxon>
        <taxon>Actinomycetes</taxon>
        <taxon>Streptosporangiales</taxon>
        <taxon>Streptosporangiaceae</taxon>
        <taxon>Nonomuraea</taxon>
    </lineage>
</organism>
<dbReference type="GeneID" id="95395969"/>
<name>A0A7W5VB81_9ACTN</name>
<keyword evidence="2" id="KW-1185">Reference proteome</keyword>
<sequence length="191" mass="21598">MLPEVKAYFDAIRDRSYHIEHDRVYREHPVPAWDHTMPPDQIEAYFEAEGKRTAALQALESAHKKKQADAYQDLMKSESALVRFLLTDPEVRSYSDHAEVVLKALPMTREEMEDFGNQRGWCSEFGRLLERAEKAGVLPEPVPDLADIDALVNDLQDLYGTSARRLRPIIIKHLAAIIASATARAAQEATA</sequence>
<accession>A0A7W5VB81</accession>
<gene>
    <name evidence="1" type="ORF">FHR33_010035</name>
</gene>
<evidence type="ECO:0000313" key="2">
    <source>
        <dbReference type="Proteomes" id="UP000579945"/>
    </source>
</evidence>
<protein>
    <submittedName>
        <fullName evidence="1">Uncharacterized protein</fullName>
    </submittedName>
</protein>
<proteinExistence type="predicted"/>
<dbReference type="Proteomes" id="UP000579945">
    <property type="component" value="Unassembled WGS sequence"/>
</dbReference>
<reference evidence="1 2" key="1">
    <citation type="submission" date="2020-08" db="EMBL/GenBank/DDBJ databases">
        <title>Sequencing the genomes of 1000 actinobacteria strains.</title>
        <authorList>
            <person name="Klenk H.-P."/>
        </authorList>
    </citation>
    <scope>NUCLEOTIDE SEQUENCE [LARGE SCALE GENOMIC DNA]</scope>
    <source>
        <strain evidence="1 2">DSM 44320</strain>
    </source>
</reference>
<comment type="caution">
    <text evidence="1">The sequence shown here is derived from an EMBL/GenBank/DDBJ whole genome shotgun (WGS) entry which is preliminary data.</text>
</comment>
<dbReference type="RefSeq" id="WP_183663129.1">
    <property type="nucleotide sequence ID" value="NZ_BAAAXX010000004.1"/>
</dbReference>
<dbReference type="EMBL" id="JACIBV010000003">
    <property type="protein sequence ID" value="MBB3734082.1"/>
    <property type="molecule type" value="Genomic_DNA"/>
</dbReference>
<dbReference type="AlphaFoldDB" id="A0A7W5VB81"/>